<protein>
    <submittedName>
        <fullName evidence="2">Cytochrome c family protein</fullName>
    </submittedName>
</protein>
<reference evidence="2" key="1">
    <citation type="submission" date="2019-01" db="EMBL/GenBank/DDBJ databases">
        <authorList>
            <consortium name="Genoscope - CEA"/>
            <person name="William W."/>
        </authorList>
    </citation>
    <scope>NUCLEOTIDE SEQUENCE</scope>
    <source>
        <strain evidence="2">CR-1</strain>
    </source>
</reference>
<evidence type="ECO:0000313" key="2">
    <source>
        <dbReference type="EMBL" id="VEN74145.1"/>
    </source>
</evidence>
<feature type="signal peptide" evidence="1">
    <location>
        <begin position="1"/>
        <end position="25"/>
    </location>
</feature>
<keyword evidence="1" id="KW-0732">Signal</keyword>
<gene>
    <name evidence="2" type="ORF">EPICR_30077</name>
</gene>
<proteinExistence type="predicted"/>
<evidence type="ECO:0000256" key="1">
    <source>
        <dbReference type="SAM" id="SignalP"/>
    </source>
</evidence>
<feature type="chain" id="PRO_5019841933" evidence="1">
    <location>
        <begin position="26"/>
        <end position="115"/>
    </location>
</feature>
<accession>A0A484HMM3</accession>
<dbReference type="EMBL" id="CAACVI010000023">
    <property type="protein sequence ID" value="VEN74145.1"/>
    <property type="molecule type" value="Genomic_DNA"/>
</dbReference>
<sequence>MLKKMLILMFGLFLAVAFMDSTCFAKSKGNDKKGKFTYRQIYKKCKARGEIDKPKPLFNPSDKTQKQWQRIFDKKRFKKLGCEQEWAGLSEDDLENIHAYLRKGAADSPTPAKCQ</sequence>
<name>A0A484HMM3_9BACT</name>
<organism evidence="2">
    <name type="scientific">uncultured Desulfobacteraceae bacterium</name>
    <dbReference type="NCBI Taxonomy" id="218296"/>
    <lineage>
        <taxon>Bacteria</taxon>
        <taxon>Pseudomonadati</taxon>
        <taxon>Thermodesulfobacteriota</taxon>
        <taxon>Desulfobacteria</taxon>
        <taxon>Desulfobacterales</taxon>
        <taxon>Desulfobacteraceae</taxon>
        <taxon>environmental samples</taxon>
    </lineage>
</organism>
<dbReference type="AlphaFoldDB" id="A0A484HMM3"/>